<dbReference type="CDD" id="cd00567">
    <property type="entry name" value="ACAD"/>
    <property type="match status" value="1"/>
</dbReference>
<dbReference type="Gene3D" id="2.40.110.10">
    <property type="entry name" value="Butyryl-CoA Dehydrogenase, subunit A, domain 2"/>
    <property type="match status" value="1"/>
</dbReference>
<evidence type="ECO:0000256" key="3">
    <source>
        <dbReference type="ARBA" id="ARBA00022630"/>
    </source>
</evidence>
<dbReference type="InterPro" id="IPR013786">
    <property type="entry name" value="AcylCoA_DH/ox_N"/>
</dbReference>
<reference evidence="8" key="1">
    <citation type="submission" date="2014-06" db="EMBL/GenBank/DDBJ databases">
        <title>Molecular and ecological studies on carbamate pesticide degrading bacteria isolated from agricultural soils.</title>
        <authorList>
            <person name="Kim D.-U."/>
            <person name="Ka J.-O."/>
        </authorList>
    </citation>
    <scope>NUCLEOTIDE SEQUENCE</scope>
    <source>
        <strain evidence="8">JE1</strain>
        <plasmid evidence="8">pJE1</plasmid>
    </source>
</reference>
<gene>
    <name evidence="8" type="ORF">pJE1_130</name>
</gene>
<evidence type="ECO:0000259" key="6">
    <source>
        <dbReference type="Pfam" id="PF00441"/>
    </source>
</evidence>
<dbReference type="EMBL" id="KM017071">
    <property type="protein sequence ID" value="AJW29552.1"/>
    <property type="molecule type" value="Genomic_DNA"/>
</dbReference>
<dbReference type="PANTHER" id="PTHR48083">
    <property type="entry name" value="MEDIUM-CHAIN SPECIFIC ACYL-COA DEHYDROGENASE, MITOCHONDRIAL-RELATED"/>
    <property type="match status" value="1"/>
</dbReference>
<dbReference type="SUPFAM" id="SSF47203">
    <property type="entry name" value="Acyl-CoA dehydrogenase C-terminal domain-like"/>
    <property type="match status" value="1"/>
</dbReference>
<dbReference type="InterPro" id="IPR050741">
    <property type="entry name" value="Acyl-CoA_dehydrogenase"/>
</dbReference>
<dbReference type="EC" id="1.3.8.1" evidence="8"/>
<protein>
    <submittedName>
        <fullName evidence="8">Butyryl-CoA dehydrogenase</fullName>
        <ecNumber evidence="8">1.3.8.1</ecNumber>
    </submittedName>
</protein>
<dbReference type="InterPro" id="IPR036250">
    <property type="entry name" value="AcylCo_DH-like_C"/>
</dbReference>
<evidence type="ECO:0000259" key="7">
    <source>
        <dbReference type="Pfam" id="PF02771"/>
    </source>
</evidence>
<keyword evidence="8" id="KW-0614">Plasmid</keyword>
<dbReference type="Gene3D" id="1.10.540.10">
    <property type="entry name" value="Acyl-CoA dehydrogenase/oxidase, N-terminal domain"/>
    <property type="match status" value="1"/>
</dbReference>
<comment type="cofactor">
    <cofactor evidence="1">
        <name>FAD</name>
        <dbReference type="ChEBI" id="CHEBI:57692"/>
    </cofactor>
</comment>
<dbReference type="GO" id="GO:0033539">
    <property type="term" value="P:fatty acid beta-oxidation using acyl-CoA dehydrogenase"/>
    <property type="evidence" value="ECO:0007669"/>
    <property type="project" value="TreeGrafter"/>
</dbReference>
<dbReference type="GO" id="GO:0050660">
    <property type="term" value="F:flavin adenine dinucleotide binding"/>
    <property type="evidence" value="ECO:0007669"/>
    <property type="project" value="InterPro"/>
</dbReference>
<dbReference type="InterPro" id="IPR009100">
    <property type="entry name" value="AcylCoA_DH/oxidase_NM_dom_sf"/>
</dbReference>
<dbReference type="Pfam" id="PF00441">
    <property type="entry name" value="Acyl-CoA_dh_1"/>
    <property type="match status" value="1"/>
</dbReference>
<evidence type="ECO:0000256" key="5">
    <source>
        <dbReference type="ARBA" id="ARBA00023002"/>
    </source>
</evidence>
<dbReference type="Pfam" id="PF02771">
    <property type="entry name" value="Acyl-CoA_dh_N"/>
    <property type="match status" value="1"/>
</dbReference>
<evidence type="ECO:0000256" key="4">
    <source>
        <dbReference type="ARBA" id="ARBA00022827"/>
    </source>
</evidence>
<sequence>MALLNGVKDEESALLFELTEDQRMLSEMVGRLSVDQHSLEARRAAMRSDEGWLPDFWSHLSALGVLAAALPADVGGLDGGPIMTMLIQRAFGRQLVLSPFASTMAAAMLIARCGGEAQRETILPAILAGECRIALAVSERNDASLDHIATIARGGNAAGYRLIGRKPLIVGAPWCTHVVVAARVADEDALAAFLVPWESLAPSARVFQTIDGGRAADLRIDLAVPTTARIAAERDIAADLERMSDEMAMALCADACGSAEALLDATVAYAKTRRQFGQAIGRFQVLQHRMVDMMMERDQSIVVTHRAALSLDDDRIERKRAVSAAKAHVGRAGRRLAQAAVQIHGGIGITDELDVSHHFRRIEMLDMQYGSAKSHMRRYADLLDEAPARLRA</sequence>
<dbReference type="InterPro" id="IPR037069">
    <property type="entry name" value="AcylCoA_DH/ox_N_sf"/>
</dbReference>
<accession>A0A0D4ZZ81</accession>
<geneLocation type="plasmid" evidence="8">
    <name>pJE1</name>
</geneLocation>
<organism evidence="8">
    <name type="scientific">Sphingomonas sp. JE1</name>
    <dbReference type="NCBI Taxonomy" id="1628059"/>
    <lineage>
        <taxon>Bacteria</taxon>
        <taxon>Pseudomonadati</taxon>
        <taxon>Pseudomonadota</taxon>
        <taxon>Alphaproteobacteria</taxon>
        <taxon>Sphingomonadales</taxon>
        <taxon>Sphingomonadaceae</taxon>
        <taxon>Sphingomonas</taxon>
    </lineage>
</organism>
<dbReference type="SUPFAM" id="SSF56645">
    <property type="entry name" value="Acyl-CoA dehydrogenase NM domain-like"/>
    <property type="match status" value="1"/>
</dbReference>
<dbReference type="GO" id="GO:0005737">
    <property type="term" value="C:cytoplasm"/>
    <property type="evidence" value="ECO:0007669"/>
    <property type="project" value="TreeGrafter"/>
</dbReference>
<dbReference type="Gene3D" id="1.20.140.10">
    <property type="entry name" value="Butyryl-CoA Dehydrogenase, subunit A, domain 3"/>
    <property type="match status" value="1"/>
</dbReference>
<dbReference type="InterPro" id="IPR009075">
    <property type="entry name" value="AcylCo_DH/oxidase_C"/>
</dbReference>
<comment type="similarity">
    <text evidence="2">Belongs to the acyl-CoA dehydrogenase family.</text>
</comment>
<proteinExistence type="inferred from homology"/>
<feature type="domain" description="Acyl-CoA dehydrogenase/oxidase C-terminal" evidence="6">
    <location>
        <begin position="247"/>
        <end position="378"/>
    </location>
</feature>
<dbReference type="AlphaFoldDB" id="A0A0D4ZZ81"/>
<dbReference type="RefSeq" id="WP_254108269.1">
    <property type="nucleotide sequence ID" value="NZ_KM017071.1"/>
</dbReference>
<keyword evidence="4" id="KW-0274">FAD</keyword>
<keyword evidence="3" id="KW-0285">Flavoprotein</keyword>
<evidence type="ECO:0000256" key="1">
    <source>
        <dbReference type="ARBA" id="ARBA00001974"/>
    </source>
</evidence>
<keyword evidence="5 8" id="KW-0560">Oxidoreductase</keyword>
<dbReference type="GO" id="GO:0016937">
    <property type="term" value="F:short-chain fatty acyl-CoA dehydrogenase activity"/>
    <property type="evidence" value="ECO:0007669"/>
    <property type="project" value="UniProtKB-EC"/>
</dbReference>
<name>A0A0D4ZZ81_9SPHN</name>
<feature type="domain" description="Acyl-CoA dehydrogenase/oxidase N-terminal" evidence="7">
    <location>
        <begin position="19"/>
        <end position="130"/>
    </location>
</feature>
<dbReference type="PANTHER" id="PTHR48083:SF2">
    <property type="entry name" value="MEDIUM-CHAIN SPECIFIC ACYL-COA DEHYDROGENASE, MITOCHONDRIAL"/>
    <property type="match status" value="1"/>
</dbReference>
<evidence type="ECO:0000313" key="8">
    <source>
        <dbReference type="EMBL" id="AJW29552.1"/>
    </source>
</evidence>
<evidence type="ECO:0000256" key="2">
    <source>
        <dbReference type="ARBA" id="ARBA00009347"/>
    </source>
</evidence>
<dbReference type="InterPro" id="IPR046373">
    <property type="entry name" value="Acyl-CoA_Oxase/DH_mid-dom_sf"/>
</dbReference>